<dbReference type="Proteomes" id="UP001589833">
    <property type="component" value="Unassembled WGS sequence"/>
</dbReference>
<sequence length="518" mass="59626">MKEKNGVRYSKEQKEAIVKRMMPPHNESVANISKEEGITEVTLYKWRKAAREAGVATPGNGQISDKWTSQDKFLIVMETFAMNETELAEYCRKKGLYREQIESWRTVCLQANGQVFDQSKQLSGALKEEQKRAKQLEKDLQKKEKALAEAAALLLLRKKAQGDLGGRRGRMISPSNRALAVELIQEANQNGARLAKACEELYISVRTYERWVADGEVKVDQRPFAKRPVPKNKLSEEEKKEILEVVKQEEYADLPPTQIVPKLADKGTYIASESTFYRVLREGKMQHHRGRSQKPTRRIPESHLALSPNQVWTWDITWLGGPVKGLYYRLYLILDLFSRKAVGWEVWEKEEATHAESLVKKAVINEKIQGAPLVLHSDNGSPMKAETFLSLLEKLGIQSSFSRPRVSNDNPYSEAMFRTLKYRPDYPHKGFSSLEEARQWAHQFVHWYNDIHLHSGLNYVTPAQCHAGEHVTILTKRKDVYEAAKAKHPERWARGLRNWTPIEKVALNPMRDEGKRRR</sequence>
<dbReference type="InterPro" id="IPR002514">
    <property type="entry name" value="Transposase_8"/>
</dbReference>
<reference evidence="3 4" key="1">
    <citation type="submission" date="2024-09" db="EMBL/GenBank/DDBJ databases">
        <authorList>
            <person name="Sun Q."/>
            <person name="Mori K."/>
        </authorList>
    </citation>
    <scope>NUCLEOTIDE SEQUENCE [LARGE SCALE GENOMIC DNA]</scope>
    <source>
        <strain evidence="3 4">NCAIM B.02301</strain>
    </source>
</reference>
<feature type="domain" description="Integrase catalytic" evidence="2">
    <location>
        <begin position="304"/>
        <end position="470"/>
    </location>
</feature>
<dbReference type="InterPro" id="IPR050900">
    <property type="entry name" value="Transposase_IS3/IS150/IS904"/>
</dbReference>
<keyword evidence="4" id="KW-1185">Reference proteome</keyword>
<feature type="coiled-coil region" evidence="1">
    <location>
        <begin position="119"/>
        <end position="153"/>
    </location>
</feature>
<dbReference type="Gene3D" id="3.30.420.10">
    <property type="entry name" value="Ribonuclease H-like superfamily/Ribonuclease H"/>
    <property type="match status" value="1"/>
</dbReference>
<dbReference type="InterPro" id="IPR009057">
    <property type="entry name" value="Homeodomain-like_sf"/>
</dbReference>
<dbReference type="PROSITE" id="PS50994">
    <property type="entry name" value="INTEGRASE"/>
    <property type="match status" value="1"/>
</dbReference>
<evidence type="ECO:0000259" key="2">
    <source>
        <dbReference type="PROSITE" id="PS50994"/>
    </source>
</evidence>
<protein>
    <submittedName>
        <fullName evidence="3">IS3 family transposase</fullName>
    </submittedName>
</protein>
<dbReference type="PANTHER" id="PTHR46889">
    <property type="entry name" value="TRANSPOSASE INSF FOR INSERTION SEQUENCE IS3B-RELATED"/>
    <property type="match status" value="1"/>
</dbReference>
<dbReference type="Pfam" id="PF13565">
    <property type="entry name" value="HTH_32"/>
    <property type="match status" value="1"/>
</dbReference>
<dbReference type="PANTHER" id="PTHR46889:SF5">
    <property type="entry name" value="INTEGRASE PROTEIN"/>
    <property type="match status" value="1"/>
</dbReference>
<dbReference type="RefSeq" id="WP_390187517.1">
    <property type="nucleotide sequence ID" value="NZ_JBHLTR010000083.1"/>
</dbReference>
<proteinExistence type="predicted"/>
<dbReference type="EMBL" id="JBHLTR010000083">
    <property type="protein sequence ID" value="MFC0561897.1"/>
    <property type="molecule type" value="Genomic_DNA"/>
</dbReference>
<dbReference type="SUPFAM" id="SSF46689">
    <property type="entry name" value="Homeodomain-like"/>
    <property type="match status" value="2"/>
</dbReference>
<accession>A0ABV6NMA1</accession>
<dbReference type="Pfam" id="PF00665">
    <property type="entry name" value="rve"/>
    <property type="match status" value="1"/>
</dbReference>
<evidence type="ECO:0000256" key="1">
    <source>
        <dbReference type="SAM" id="Coils"/>
    </source>
</evidence>
<dbReference type="InterPro" id="IPR012337">
    <property type="entry name" value="RNaseH-like_sf"/>
</dbReference>
<evidence type="ECO:0000313" key="3">
    <source>
        <dbReference type="EMBL" id="MFC0561897.1"/>
    </source>
</evidence>
<dbReference type="InterPro" id="IPR001584">
    <property type="entry name" value="Integrase_cat-core"/>
</dbReference>
<dbReference type="InterPro" id="IPR048020">
    <property type="entry name" value="Transpos_IS3"/>
</dbReference>
<dbReference type="SUPFAM" id="SSF53098">
    <property type="entry name" value="Ribonuclease H-like"/>
    <property type="match status" value="1"/>
</dbReference>
<dbReference type="Pfam" id="PF01527">
    <property type="entry name" value="HTH_Tnp_1"/>
    <property type="match status" value="1"/>
</dbReference>
<name>A0ABV6NMA1_9BACI</name>
<keyword evidence="1" id="KW-0175">Coiled coil</keyword>
<dbReference type="InterPro" id="IPR036397">
    <property type="entry name" value="RNaseH_sf"/>
</dbReference>
<gene>
    <name evidence="3" type="ORF">ACFFH4_23730</name>
</gene>
<organism evidence="3 4">
    <name type="scientific">Halalkalibacter alkalisediminis</name>
    <dbReference type="NCBI Taxonomy" id="935616"/>
    <lineage>
        <taxon>Bacteria</taxon>
        <taxon>Bacillati</taxon>
        <taxon>Bacillota</taxon>
        <taxon>Bacilli</taxon>
        <taxon>Bacillales</taxon>
        <taxon>Bacillaceae</taxon>
        <taxon>Halalkalibacter</taxon>
    </lineage>
</organism>
<evidence type="ECO:0000313" key="4">
    <source>
        <dbReference type="Proteomes" id="UP001589833"/>
    </source>
</evidence>
<dbReference type="NCBIfam" id="NF033516">
    <property type="entry name" value="transpos_IS3"/>
    <property type="match status" value="1"/>
</dbReference>
<comment type="caution">
    <text evidence="3">The sequence shown here is derived from an EMBL/GenBank/DDBJ whole genome shotgun (WGS) entry which is preliminary data.</text>
</comment>